<dbReference type="PANTHER" id="PTHR43630">
    <property type="entry name" value="POLY-BETA-1,6-N-ACETYL-D-GLUCOSAMINE SYNTHASE"/>
    <property type="match status" value="1"/>
</dbReference>
<keyword evidence="1" id="KW-0472">Membrane</keyword>
<dbReference type="CDD" id="cd02511">
    <property type="entry name" value="Beta4Glucosyltransferase"/>
    <property type="match status" value="1"/>
</dbReference>
<dbReference type="GO" id="GO:0016740">
    <property type="term" value="F:transferase activity"/>
    <property type="evidence" value="ECO:0007669"/>
    <property type="project" value="UniProtKB-KW"/>
</dbReference>
<feature type="domain" description="Glycosyltransferase 2-like" evidence="2">
    <location>
        <begin position="6"/>
        <end position="147"/>
    </location>
</feature>
<accession>A0A1W1BT39</accession>
<protein>
    <submittedName>
        <fullName evidence="3">Putative two-domain glycosyltransferase</fullName>
    </submittedName>
</protein>
<evidence type="ECO:0000256" key="1">
    <source>
        <dbReference type="SAM" id="Phobius"/>
    </source>
</evidence>
<keyword evidence="1" id="KW-1133">Transmembrane helix</keyword>
<dbReference type="InterPro" id="IPR001173">
    <property type="entry name" value="Glyco_trans_2-like"/>
</dbReference>
<evidence type="ECO:0000313" key="3">
    <source>
        <dbReference type="EMBL" id="SFV56655.1"/>
    </source>
</evidence>
<keyword evidence="3" id="KW-0808">Transferase</keyword>
<organism evidence="3">
    <name type="scientific">hydrothermal vent metagenome</name>
    <dbReference type="NCBI Taxonomy" id="652676"/>
    <lineage>
        <taxon>unclassified sequences</taxon>
        <taxon>metagenomes</taxon>
        <taxon>ecological metagenomes</taxon>
    </lineage>
</organism>
<dbReference type="EMBL" id="FPHG01000031">
    <property type="protein sequence ID" value="SFV56655.1"/>
    <property type="molecule type" value="Genomic_DNA"/>
</dbReference>
<name>A0A1W1BT39_9ZZZZ</name>
<dbReference type="Gene3D" id="3.90.550.10">
    <property type="entry name" value="Spore Coat Polysaccharide Biosynthesis Protein SpsA, Chain A"/>
    <property type="match status" value="1"/>
</dbReference>
<gene>
    <name evidence="3" type="ORF">MNB_SV-9-431</name>
</gene>
<reference evidence="3" key="1">
    <citation type="submission" date="2016-10" db="EMBL/GenBank/DDBJ databases">
        <authorList>
            <person name="de Groot N.N."/>
        </authorList>
    </citation>
    <scope>NUCLEOTIDE SEQUENCE</scope>
</reference>
<dbReference type="PANTHER" id="PTHR43630:SF2">
    <property type="entry name" value="GLYCOSYLTRANSFERASE"/>
    <property type="match status" value="1"/>
</dbReference>
<dbReference type="InterPro" id="IPR029044">
    <property type="entry name" value="Nucleotide-diphossugar_trans"/>
</dbReference>
<sequence length="248" mass="28940">MLNNISIVIIAKNADLTIEKSLKSVKEFDEVILYLNHSTDATESIAQRFKNVKIIHGEFMGFGETKNKASSYSSNDWILSLDSDEIITSKLLNELKELDLSDSSKVYALKMDDYFLGYKLKFRTEKKVRLYNRTKRKFDNNKVHENIIYNLGDKITLKNHFKHLHINTVNQTLEKTIRYTDISSNGKETCYFIVVIAKPTFAFFQAYILRLGFLNGWVGFVVAIANANDRYYKYLKRYVNCQHNRKKT</sequence>
<evidence type="ECO:0000259" key="2">
    <source>
        <dbReference type="Pfam" id="PF00535"/>
    </source>
</evidence>
<dbReference type="AlphaFoldDB" id="A0A1W1BT39"/>
<proteinExistence type="predicted"/>
<keyword evidence="1" id="KW-0812">Transmembrane</keyword>
<dbReference type="Pfam" id="PF00535">
    <property type="entry name" value="Glycos_transf_2"/>
    <property type="match status" value="1"/>
</dbReference>
<feature type="transmembrane region" description="Helical" evidence="1">
    <location>
        <begin position="207"/>
        <end position="227"/>
    </location>
</feature>
<dbReference type="SUPFAM" id="SSF53448">
    <property type="entry name" value="Nucleotide-diphospho-sugar transferases"/>
    <property type="match status" value="1"/>
</dbReference>